<evidence type="ECO:0000313" key="2">
    <source>
        <dbReference type="EMBL" id="GBM57129.1"/>
    </source>
</evidence>
<keyword evidence="1" id="KW-0472">Membrane</keyword>
<reference evidence="2 3" key="1">
    <citation type="journal article" date="2019" name="Sci. Rep.">
        <title>Orb-weaving spider Araneus ventricosus genome elucidates the spidroin gene catalogue.</title>
        <authorList>
            <person name="Kono N."/>
            <person name="Nakamura H."/>
            <person name="Ohtoshi R."/>
            <person name="Moran D.A.P."/>
            <person name="Shinohara A."/>
            <person name="Yoshida Y."/>
            <person name="Fujiwara M."/>
            <person name="Mori M."/>
            <person name="Tomita M."/>
            <person name="Arakawa K."/>
        </authorList>
    </citation>
    <scope>NUCLEOTIDE SEQUENCE [LARGE SCALE GENOMIC DNA]</scope>
</reference>
<keyword evidence="3" id="KW-1185">Reference proteome</keyword>
<name>A0A4Y2GW81_ARAVE</name>
<dbReference type="EMBL" id="BGPR01179229">
    <property type="protein sequence ID" value="GBM57129.1"/>
    <property type="molecule type" value="Genomic_DNA"/>
</dbReference>
<feature type="non-terminal residue" evidence="2">
    <location>
        <position position="1"/>
    </location>
</feature>
<proteinExistence type="predicted"/>
<feature type="transmembrane region" description="Helical" evidence="1">
    <location>
        <begin position="6"/>
        <end position="22"/>
    </location>
</feature>
<organism evidence="2 3">
    <name type="scientific">Araneus ventricosus</name>
    <name type="common">Orbweaver spider</name>
    <name type="synonym">Epeira ventricosa</name>
    <dbReference type="NCBI Taxonomy" id="182803"/>
    <lineage>
        <taxon>Eukaryota</taxon>
        <taxon>Metazoa</taxon>
        <taxon>Ecdysozoa</taxon>
        <taxon>Arthropoda</taxon>
        <taxon>Chelicerata</taxon>
        <taxon>Arachnida</taxon>
        <taxon>Araneae</taxon>
        <taxon>Araneomorphae</taxon>
        <taxon>Entelegynae</taxon>
        <taxon>Araneoidea</taxon>
        <taxon>Araneidae</taxon>
        <taxon>Araneus</taxon>
    </lineage>
</organism>
<protein>
    <submittedName>
        <fullName evidence="2">Uncharacterized protein</fullName>
    </submittedName>
</protein>
<evidence type="ECO:0000313" key="3">
    <source>
        <dbReference type="Proteomes" id="UP000499080"/>
    </source>
</evidence>
<keyword evidence="1" id="KW-0812">Transmembrane</keyword>
<accession>A0A4Y2GW81</accession>
<sequence>VYEYLANLATAFALATPFYLLLEAPLSNIERLLNTRPNKNEETQEKSIKMQLVAYSTTSTVNRIT</sequence>
<gene>
    <name evidence="2" type="ORF">AVEN_221604_1</name>
</gene>
<comment type="caution">
    <text evidence="2">The sequence shown here is derived from an EMBL/GenBank/DDBJ whole genome shotgun (WGS) entry which is preliminary data.</text>
</comment>
<dbReference type="Proteomes" id="UP000499080">
    <property type="component" value="Unassembled WGS sequence"/>
</dbReference>
<dbReference type="AlphaFoldDB" id="A0A4Y2GW81"/>
<keyword evidence="1" id="KW-1133">Transmembrane helix</keyword>
<evidence type="ECO:0000256" key="1">
    <source>
        <dbReference type="SAM" id="Phobius"/>
    </source>
</evidence>